<dbReference type="InterPro" id="IPR012967">
    <property type="entry name" value="COMT_dimerisation"/>
</dbReference>
<dbReference type="Gene3D" id="3.40.50.150">
    <property type="entry name" value="Vaccinia Virus protein VP39"/>
    <property type="match status" value="1"/>
</dbReference>
<dbReference type="Gene3D" id="1.10.287.1350">
    <property type="match status" value="1"/>
</dbReference>
<dbReference type="RefSeq" id="WP_271996979.1">
    <property type="nucleotide sequence ID" value="NZ_JAQNDN010000003.1"/>
</dbReference>
<dbReference type="GO" id="GO:0032259">
    <property type="term" value="P:methylation"/>
    <property type="evidence" value="ECO:0007669"/>
    <property type="project" value="UniProtKB-KW"/>
</dbReference>
<dbReference type="GO" id="GO:0008168">
    <property type="term" value="F:methyltransferase activity"/>
    <property type="evidence" value="ECO:0007669"/>
    <property type="project" value="UniProtKB-KW"/>
</dbReference>
<dbReference type="Pfam" id="PF00891">
    <property type="entry name" value="Methyltransf_2"/>
    <property type="match status" value="1"/>
</dbReference>
<dbReference type="InterPro" id="IPR001077">
    <property type="entry name" value="COMT_C"/>
</dbReference>
<dbReference type="EMBL" id="JAQNDN010000003">
    <property type="protein sequence ID" value="MDC0668140.1"/>
    <property type="molecule type" value="Genomic_DNA"/>
</dbReference>
<feature type="domain" description="O-methyltransferase dimerisation" evidence="5">
    <location>
        <begin position="25"/>
        <end position="98"/>
    </location>
</feature>
<reference evidence="6 7" key="1">
    <citation type="submission" date="2022-11" db="EMBL/GenBank/DDBJ databases">
        <title>Minimal conservation of predation-associated metabolite biosynthetic gene clusters underscores biosynthetic potential of Myxococcota including descriptions for ten novel species: Archangium lansinium sp. nov., Myxococcus landrumus sp. nov., Nannocystis bai.</title>
        <authorList>
            <person name="Ahearne A."/>
            <person name="Stevens C."/>
            <person name="Dowd S."/>
        </authorList>
    </citation>
    <scope>NUCLEOTIDE SEQUENCE [LARGE SCALE GENOMIC DNA]</scope>
    <source>
        <strain evidence="6 7">NCELM</strain>
    </source>
</reference>
<dbReference type="Proteomes" id="UP001217838">
    <property type="component" value="Unassembled WGS sequence"/>
</dbReference>
<proteinExistence type="predicted"/>
<evidence type="ECO:0000259" key="4">
    <source>
        <dbReference type="Pfam" id="PF00891"/>
    </source>
</evidence>
<keyword evidence="7" id="KW-1185">Reference proteome</keyword>
<keyword evidence="3" id="KW-0949">S-adenosyl-L-methionine</keyword>
<dbReference type="Pfam" id="PF08100">
    <property type="entry name" value="Dimerisation"/>
    <property type="match status" value="1"/>
</dbReference>
<gene>
    <name evidence="6" type="ORF">POL58_10345</name>
</gene>
<sequence length="343" mass="37241">MTRARRPAKRGSAAAGDDELYLTVGAYVVPQLLYVAARLGLADLLLAGPRSAQDMAEQTGAHAPTLARVLRALASVGVFARTRDDRWRLTAAAHPLLRDHPRSRRAAILFAGHEQLRAWGEVMHAVSTGLPAFDRAFGESLHQHLARDEAAMADAEALRARRSARRDQAVVDALDLAGARTIVDVGGGGGELLIALLSRRPDLRGVLVEAPHVAARTRARLAALGWGERCEVVVADAREQLPAGHDVYLLAEVVHCYDDADAARILRNCRGRRVIVVERVLPPAAQASADRLADLHMLVMYGGRERTRREYADLLDAAGLRLRRVVPTGSWVSILEAAPRVAR</sequence>
<evidence type="ECO:0000313" key="6">
    <source>
        <dbReference type="EMBL" id="MDC0668140.1"/>
    </source>
</evidence>
<dbReference type="InterPro" id="IPR036388">
    <property type="entry name" value="WH-like_DNA-bd_sf"/>
</dbReference>
<organism evidence="6 7">
    <name type="scientific">Nannocystis radixulma</name>
    <dbReference type="NCBI Taxonomy" id="2995305"/>
    <lineage>
        <taxon>Bacteria</taxon>
        <taxon>Pseudomonadati</taxon>
        <taxon>Myxococcota</taxon>
        <taxon>Polyangia</taxon>
        <taxon>Nannocystales</taxon>
        <taxon>Nannocystaceae</taxon>
        <taxon>Nannocystis</taxon>
    </lineage>
</organism>
<name>A0ABT5B395_9BACT</name>
<evidence type="ECO:0000256" key="3">
    <source>
        <dbReference type="ARBA" id="ARBA00022691"/>
    </source>
</evidence>
<keyword evidence="1 6" id="KW-0489">Methyltransferase</keyword>
<evidence type="ECO:0000256" key="1">
    <source>
        <dbReference type="ARBA" id="ARBA00022603"/>
    </source>
</evidence>
<accession>A0ABT5B395</accession>
<dbReference type="PROSITE" id="PS51683">
    <property type="entry name" value="SAM_OMT_II"/>
    <property type="match status" value="1"/>
</dbReference>
<dbReference type="PIRSF" id="PIRSF005739">
    <property type="entry name" value="O-mtase"/>
    <property type="match status" value="1"/>
</dbReference>
<evidence type="ECO:0000259" key="5">
    <source>
        <dbReference type="Pfam" id="PF08100"/>
    </source>
</evidence>
<evidence type="ECO:0000256" key="2">
    <source>
        <dbReference type="ARBA" id="ARBA00022679"/>
    </source>
</evidence>
<dbReference type="PANTHER" id="PTHR43712:SF2">
    <property type="entry name" value="O-METHYLTRANSFERASE CICE"/>
    <property type="match status" value="1"/>
</dbReference>
<dbReference type="InterPro" id="IPR036390">
    <property type="entry name" value="WH_DNA-bd_sf"/>
</dbReference>
<dbReference type="CDD" id="cd02440">
    <property type="entry name" value="AdoMet_MTases"/>
    <property type="match status" value="1"/>
</dbReference>
<comment type="caution">
    <text evidence="6">The sequence shown here is derived from an EMBL/GenBank/DDBJ whole genome shotgun (WGS) entry which is preliminary data.</text>
</comment>
<dbReference type="InterPro" id="IPR016461">
    <property type="entry name" value="COMT-like"/>
</dbReference>
<dbReference type="SUPFAM" id="SSF46785">
    <property type="entry name" value="Winged helix' DNA-binding domain"/>
    <property type="match status" value="1"/>
</dbReference>
<protein>
    <submittedName>
        <fullName evidence="6">Methyltransferase</fullName>
    </submittedName>
</protein>
<dbReference type="SUPFAM" id="SSF53335">
    <property type="entry name" value="S-adenosyl-L-methionine-dependent methyltransferases"/>
    <property type="match status" value="1"/>
</dbReference>
<dbReference type="Gene3D" id="1.10.10.10">
    <property type="entry name" value="Winged helix-like DNA-binding domain superfamily/Winged helix DNA-binding domain"/>
    <property type="match status" value="1"/>
</dbReference>
<dbReference type="PANTHER" id="PTHR43712">
    <property type="entry name" value="PUTATIVE (AFU_ORTHOLOGUE AFUA_4G14580)-RELATED"/>
    <property type="match status" value="1"/>
</dbReference>
<keyword evidence="2" id="KW-0808">Transferase</keyword>
<dbReference type="InterPro" id="IPR029063">
    <property type="entry name" value="SAM-dependent_MTases_sf"/>
</dbReference>
<evidence type="ECO:0000313" key="7">
    <source>
        <dbReference type="Proteomes" id="UP001217838"/>
    </source>
</evidence>
<feature type="domain" description="O-methyltransferase C-terminal" evidence="4">
    <location>
        <begin position="119"/>
        <end position="320"/>
    </location>
</feature>